<dbReference type="PATRIC" id="fig|171383.3.peg.2989"/>
<dbReference type="AlphaFoldDB" id="A0A0M0HXX4"/>
<dbReference type="RefSeq" id="WP_053409853.1">
    <property type="nucleotide sequence ID" value="NZ_LHPI01000013.1"/>
</dbReference>
<reference evidence="2" key="1">
    <citation type="submission" date="2015-08" db="EMBL/GenBank/DDBJ databases">
        <title>Vibrio galatheae sp. nov., a novel member of the Vibrionaceae family isolated from the Solomon Islands.</title>
        <authorList>
            <person name="Giubergia S."/>
            <person name="Machado H."/>
            <person name="Mateiu R.V."/>
            <person name="Gram L."/>
        </authorList>
    </citation>
    <scope>NUCLEOTIDE SEQUENCE [LARGE SCALE GENOMIC DNA]</scope>
    <source>
        <strain evidence="2">DSM 19134</strain>
    </source>
</reference>
<comment type="caution">
    <text evidence="1">The sequence shown here is derived from an EMBL/GenBank/DDBJ whole genome shotgun (WGS) entry which is preliminary data.</text>
</comment>
<evidence type="ECO:0000313" key="1">
    <source>
        <dbReference type="EMBL" id="KOO06929.1"/>
    </source>
</evidence>
<proteinExistence type="predicted"/>
<evidence type="ECO:0000313" key="2">
    <source>
        <dbReference type="Proteomes" id="UP000037530"/>
    </source>
</evidence>
<sequence length="136" mass="14960">MTNSKAQTPDLIAPITYANEYGELVLTPVTEYMPVSGISVDKLPVIEQHMFSIEDAEVIGLITENRKVQLSTPYILQKGHPRKTDAYIIHHQSPSVACVCKAEIKTSIIESGLSAQGELDRIYQGSSQKLVAQYGI</sequence>
<accession>A0A0M0HXX4</accession>
<dbReference type="Proteomes" id="UP000037530">
    <property type="component" value="Unassembled WGS sequence"/>
</dbReference>
<organism evidence="1 2">
    <name type="scientific">Vibrio hepatarius</name>
    <dbReference type="NCBI Taxonomy" id="171383"/>
    <lineage>
        <taxon>Bacteria</taxon>
        <taxon>Pseudomonadati</taxon>
        <taxon>Pseudomonadota</taxon>
        <taxon>Gammaproteobacteria</taxon>
        <taxon>Vibrionales</taxon>
        <taxon>Vibrionaceae</taxon>
        <taxon>Vibrio</taxon>
        <taxon>Vibrio oreintalis group</taxon>
    </lineage>
</organism>
<protein>
    <submittedName>
        <fullName evidence="1">Uncharacterized protein</fullName>
    </submittedName>
</protein>
<gene>
    <name evidence="1" type="ORF">AKJ31_14615</name>
</gene>
<dbReference type="EMBL" id="LHPI01000013">
    <property type="protein sequence ID" value="KOO06929.1"/>
    <property type="molecule type" value="Genomic_DNA"/>
</dbReference>
<dbReference type="STRING" id="171383.AKJ31_14615"/>
<name>A0A0M0HXX4_9VIBR</name>
<keyword evidence="2" id="KW-1185">Reference proteome</keyword>